<dbReference type="InterPro" id="IPR015422">
    <property type="entry name" value="PyrdxlP-dep_Trfase_small"/>
</dbReference>
<dbReference type="Gene3D" id="3.40.640.10">
    <property type="entry name" value="Type I PLP-dependent aspartate aminotransferase-like (Major domain)"/>
    <property type="match status" value="1"/>
</dbReference>
<proteinExistence type="inferred from homology"/>
<evidence type="ECO:0000256" key="4">
    <source>
        <dbReference type="ARBA" id="ARBA00022576"/>
    </source>
</evidence>
<dbReference type="Proteomes" id="UP000582213">
    <property type="component" value="Unassembled WGS sequence"/>
</dbReference>
<dbReference type="EMBL" id="CP045484">
    <property type="protein sequence ID" value="QGR17123.1"/>
    <property type="molecule type" value="Genomic_DNA"/>
</dbReference>
<dbReference type="GO" id="GO:1901605">
    <property type="term" value="P:alpha-amino acid metabolic process"/>
    <property type="evidence" value="ECO:0007669"/>
    <property type="project" value="TreeGrafter"/>
</dbReference>
<dbReference type="InterPro" id="IPR004839">
    <property type="entry name" value="Aminotransferase_I/II_large"/>
</dbReference>
<dbReference type="PANTHER" id="PTHR42790">
    <property type="entry name" value="AMINOTRANSFERASE"/>
    <property type="match status" value="1"/>
</dbReference>
<evidence type="ECO:0000313" key="8">
    <source>
        <dbReference type="EMBL" id="MBB5252422.1"/>
    </source>
</evidence>
<dbReference type="InterPro" id="IPR050859">
    <property type="entry name" value="Class-I_PLP-dep_aminotransf"/>
</dbReference>
<dbReference type="Proteomes" id="UP000427373">
    <property type="component" value="Chromosome"/>
</dbReference>
<dbReference type="Gene3D" id="3.90.1150.10">
    <property type="entry name" value="Aspartate Aminotransferase, domain 1"/>
    <property type="match status" value="1"/>
</dbReference>
<dbReference type="KEGG" id="soh:D1869_07945"/>
<protein>
    <submittedName>
        <fullName evidence="8">2-aminoadipate transaminase</fullName>
        <ecNumber evidence="8">2.6.1.-</ecNumber>
    </submittedName>
    <submittedName>
        <fullName evidence="9">Aminotransferase class I/II-fold pyridoxal phosphate-dependent enzyme</fullName>
    </submittedName>
</protein>
<dbReference type="FunFam" id="3.40.640.10:FF:000053">
    <property type="entry name" value="Aminotransferase, class I"/>
    <property type="match status" value="1"/>
</dbReference>
<dbReference type="GO" id="GO:0030170">
    <property type="term" value="F:pyridoxal phosphate binding"/>
    <property type="evidence" value="ECO:0007669"/>
    <property type="project" value="InterPro"/>
</dbReference>
<keyword evidence="5 9" id="KW-0808">Transferase</keyword>
<dbReference type="GO" id="GO:0008483">
    <property type="term" value="F:transaminase activity"/>
    <property type="evidence" value="ECO:0007669"/>
    <property type="project" value="UniProtKB-KW"/>
</dbReference>
<dbReference type="EC" id="2.6.1.-" evidence="8"/>
<keyword evidence="4 9" id="KW-0032">Aminotransferase</keyword>
<gene>
    <name evidence="9" type="ORF">D1869_07945</name>
    <name evidence="8" type="ORF">HNQ62_000140</name>
</gene>
<dbReference type="InterPro" id="IPR015424">
    <property type="entry name" value="PyrdxlP-dep_Trfase"/>
</dbReference>
<dbReference type="OrthoDB" id="372018at2157"/>
<evidence type="ECO:0000313" key="10">
    <source>
        <dbReference type="Proteomes" id="UP000427373"/>
    </source>
</evidence>
<dbReference type="Pfam" id="PF00155">
    <property type="entry name" value="Aminotran_1_2"/>
    <property type="match status" value="1"/>
</dbReference>
<feature type="domain" description="Aminotransferase class I/classII large" evidence="7">
    <location>
        <begin position="30"/>
        <end position="389"/>
    </location>
</feature>
<evidence type="ECO:0000313" key="11">
    <source>
        <dbReference type="Proteomes" id="UP000582213"/>
    </source>
</evidence>
<accession>A0A650CH63</accession>
<keyword evidence="6" id="KW-0663">Pyridoxal phosphate</keyword>
<dbReference type="SUPFAM" id="SSF53383">
    <property type="entry name" value="PLP-dependent transferases"/>
    <property type="match status" value="1"/>
</dbReference>
<dbReference type="PANTHER" id="PTHR42790:SF19">
    <property type="entry name" value="KYNURENINE_ALPHA-AMINOADIPATE AMINOTRANSFERASE, MITOCHONDRIAL"/>
    <property type="match status" value="1"/>
</dbReference>
<evidence type="ECO:0000256" key="3">
    <source>
        <dbReference type="ARBA" id="ARBA00011738"/>
    </source>
</evidence>
<dbReference type="AlphaFoldDB" id="A0A650CH63"/>
<evidence type="ECO:0000259" key="7">
    <source>
        <dbReference type="Pfam" id="PF00155"/>
    </source>
</evidence>
<reference evidence="9 10" key="1">
    <citation type="submission" date="2019-10" db="EMBL/GenBank/DDBJ databases">
        <title>Genome Sequences from Six Type Strain Members of the Archaeal Family Sulfolobaceae: Acidianus ambivalens, Acidianus infernus, Metallosphaera prunae, Stygiolobus azoricus, Sulfolobus metallicus, and Sulfurisphaera ohwakuensis.</title>
        <authorList>
            <person name="Counts J.A."/>
            <person name="Kelly R.M."/>
        </authorList>
    </citation>
    <scope>NUCLEOTIDE SEQUENCE [LARGE SCALE GENOMIC DNA]</scope>
    <source>
        <strain evidence="9 10">TA-1</strain>
    </source>
</reference>
<dbReference type="InterPro" id="IPR015421">
    <property type="entry name" value="PyrdxlP-dep_Trfase_major"/>
</dbReference>
<comment type="subunit">
    <text evidence="3">Homodimer.</text>
</comment>
<evidence type="ECO:0000256" key="2">
    <source>
        <dbReference type="ARBA" id="ARBA00007441"/>
    </source>
</evidence>
<reference evidence="8 11" key="2">
    <citation type="submission" date="2020-08" db="EMBL/GenBank/DDBJ databases">
        <title>Genomic Encyclopedia of Type Strains, Phase IV (KMG-IV): sequencing the most valuable type-strain genomes for metagenomic binning, comparative biology and taxonomic classification.</title>
        <authorList>
            <person name="Goeker M."/>
        </authorList>
    </citation>
    <scope>NUCLEOTIDE SEQUENCE [LARGE SCALE GENOMIC DNA]</scope>
    <source>
        <strain evidence="8 11">DSM 12421</strain>
    </source>
</reference>
<comment type="similarity">
    <text evidence="2">Belongs to the class-I pyridoxal-phosphate-dependent aminotransferase family.</text>
</comment>
<evidence type="ECO:0000256" key="6">
    <source>
        <dbReference type="ARBA" id="ARBA00022898"/>
    </source>
</evidence>
<dbReference type="CDD" id="cd00609">
    <property type="entry name" value="AAT_like"/>
    <property type="match status" value="1"/>
</dbReference>
<sequence length="400" mass="45630">MFERFLSKDVSNLRSSEIRDLLKLTEGKKVISLAGGLPDPTTFPVEEIRKITDDVLREKPDRALQYSTTSGITEFKKELVNLSRYRGISGINENNTFVTVGSQEALFMIFNLLVDPGDTVIVEMPTYLAALNILRARKPNFIGVHLTQNGPDLDELERKVKESISNGKKPKLMYVIPTAQNPGGTTMSLDDRKRLLEIAQKYDFLLIEDDAYGFLVFDGEAPPPLISLDKEGRVIYTSTFSKILAPGLRLGWVVAQEEFIREMELYKQNIDLHTPTLTQMIAMEAIKRGVIQNQLPLIRRVYREKRDVMLAAIEKYFPKEARWSRPVGGMFVFAWLPEKVDTVKMLEESMRRGVAYVPGSSFYHDYSGRNTMRLNFSYPTKQELEEGIKILGNTILDFLK</sequence>
<evidence type="ECO:0000256" key="1">
    <source>
        <dbReference type="ARBA" id="ARBA00001933"/>
    </source>
</evidence>
<evidence type="ECO:0000313" key="9">
    <source>
        <dbReference type="EMBL" id="QGR17123.1"/>
    </source>
</evidence>
<organism evidence="9 10">
    <name type="scientific">Sulfurisphaera ohwakuensis</name>
    <dbReference type="NCBI Taxonomy" id="69656"/>
    <lineage>
        <taxon>Archaea</taxon>
        <taxon>Thermoproteota</taxon>
        <taxon>Thermoprotei</taxon>
        <taxon>Sulfolobales</taxon>
        <taxon>Sulfolobaceae</taxon>
        <taxon>Sulfurisphaera</taxon>
    </lineage>
</organism>
<dbReference type="EMBL" id="JACHFY010000001">
    <property type="protein sequence ID" value="MBB5252422.1"/>
    <property type="molecule type" value="Genomic_DNA"/>
</dbReference>
<name>A0A650CH63_SULOH</name>
<dbReference type="GeneID" id="95642367"/>
<keyword evidence="10" id="KW-1185">Reference proteome</keyword>
<evidence type="ECO:0000256" key="5">
    <source>
        <dbReference type="ARBA" id="ARBA00022679"/>
    </source>
</evidence>
<comment type="cofactor">
    <cofactor evidence="1">
        <name>pyridoxal 5'-phosphate</name>
        <dbReference type="ChEBI" id="CHEBI:597326"/>
    </cofactor>
</comment>
<dbReference type="RefSeq" id="WP_156014628.1">
    <property type="nucleotide sequence ID" value="NZ_AP031374.1"/>
</dbReference>